<organism evidence="3 4">
    <name type="scientific">Sphingomonas chungangi</name>
    <dbReference type="NCBI Taxonomy" id="2683589"/>
    <lineage>
        <taxon>Bacteria</taxon>
        <taxon>Pseudomonadati</taxon>
        <taxon>Pseudomonadota</taxon>
        <taxon>Alphaproteobacteria</taxon>
        <taxon>Sphingomonadales</taxon>
        <taxon>Sphingomonadaceae</taxon>
        <taxon>Sphingomonas</taxon>
    </lineage>
</organism>
<gene>
    <name evidence="3" type="ORF">HZF05_10250</name>
</gene>
<comment type="caution">
    <text evidence="3">The sequence shown here is derived from an EMBL/GenBank/DDBJ whole genome shotgun (WGS) entry which is preliminary data.</text>
</comment>
<dbReference type="PANTHER" id="PTHR31616:SF0">
    <property type="entry name" value="GLUCAN 1,4-ALPHA-GLUCOSIDASE"/>
    <property type="match status" value="1"/>
</dbReference>
<keyword evidence="4" id="KW-1185">Reference proteome</keyword>
<keyword evidence="3" id="KW-0378">Hydrolase</keyword>
<feature type="domain" description="Trehalase-like N-terminal" evidence="2">
    <location>
        <begin position="3"/>
        <end position="132"/>
    </location>
</feature>
<dbReference type="Proteomes" id="UP000570166">
    <property type="component" value="Unassembled WGS sequence"/>
</dbReference>
<dbReference type="Gene3D" id="1.50.10.10">
    <property type="match status" value="1"/>
</dbReference>
<evidence type="ECO:0000259" key="1">
    <source>
        <dbReference type="Pfam" id="PF00723"/>
    </source>
</evidence>
<evidence type="ECO:0000313" key="4">
    <source>
        <dbReference type="Proteomes" id="UP000570166"/>
    </source>
</evidence>
<dbReference type="EMBL" id="JACEIB010000006">
    <property type="protein sequence ID" value="MBA2934478.1"/>
    <property type="molecule type" value="Genomic_DNA"/>
</dbReference>
<dbReference type="Pfam" id="PF00723">
    <property type="entry name" value="Glyco_hydro_15"/>
    <property type="match status" value="1"/>
</dbReference>
<sequence>MKGWRPGRIEDHGMIGDGETAALVHRDGTIDWLSMPRFDSEVCLAALLGTEENGGWWLGPKTKVVKTSRRYLDDTLVLETLVETRRGTAAILDFMPTHRGQAPDIVRIVEGRSGTVEMMSKLALRFDHGRTHPLVRTLSLREVVAIAGPNAVVLRFETEIVKGERCFDSRFTVRAGEQVAMTMTWFPSHEDPPEPVNPPLALRETCDFWRRWVGRINFDGAERDPVVRSLILLKSLVHRQTGGMLAAATASLPERTAGSRNWDYRFCWLRDATFTLQAFLRAGLKGEARAWIEWMRRAIAGEPTEVQPAYSIDGGRLALEWEADWLAGFGGAQPVRFGNAALGQCQLDVYGEVLDALSLATDAGMEAPPGHPVTHQLAEKLVRIWQQPDAGIWESRGPLRHHTYSKAMCWVAFDRAASLIEGEAPREAKRYRRLADRVRKQVLGNGFDESLNTFTRAYDDKALDAATLRLALVGFLDARDERMIGTVAAIERDLIRGGLVYRYSTDATDDGVGGEEGAFLAAGCWLAEVYHLQGRSDDARALLGRIGEAANDLGLLAEEAAPDGRMLGNIPQALSHVAFVNATMRLAGQSVQGGKRRP</sequence>
<evidence type="ECO:0000259" key="2">
    <source>
        <dbReference type="Pfam" id="PF19291"/>
    </source>
</evidence>
<feature type="domain" description="GH15-like" evidence="1">
    <location>
        <begin position="222"/>
        <end position="582"/>
    </location>
</feature>
<dbReference type="InterPro" id="IPR008928">
    <property type="entry name" value="6-hairpin_glycosidase_sf"/>
</dbReference>
<protein>
    <submittedName>
        <fullName evidence="3">Glycoside hydrolase family 15 protein</fullName>
    </submittedName>
</protein>
<dbReference type="GO" id="GO:0004553">
    <property type="term" value="F:hydrolase activity, hydrolyzing O-glycosyl compounds"/>
    <property type="evidence" value="ECO:0007669"/>
    <property type="project" value="UniProtKB-ARBA"/>
</dbReference>
<evidence type="ECO:0000313" key="3">
    <source>
        <dbReference type="EMBL" id="MBA2934478.1"/>
    </source>
</evidence>
<dbReference type="InterPro" id="IPR045582">
    <property type="entry name" value="Trehalase-like_N"/>
</dbReference>
<dbReference type="AlphaFoldDB" id="A0A838LAF7"/>
<dbReference type="InterPro" id="IPR012341">
    <property type="entry name" value="6hp_glycosidase-like_sf"/>
</dbReference>
<dbReference type="InterPro" id="IPR011613">
    <property type="entry name" value="GH15-like"/>
</dbReference>
<name>A0A838LAF7_9SPHN</name>
<accession>A0A838LAF7</accession>
<proteinExistence type="predicted"/>
<dbReference type="PANTHER" id="PTHR31616">
    <property type="entry name" value="TREHALASE"/>
    <property type="match status" value="1"/>
</dbReference>
<reference evidence="3 4" key="1">
    <citation type="submission" date="2020-07" db="EMBL/GenBank/DDBJ databases">
        <authorList>
            <person name="Sun Q."/>
        </authorList>
    </citation>
    <scope>NUCLEOTIDE SEQUENCE [LARGE SCALE GENOMIC DNA]</scope>
    <source>
        <strain evidence="3 4">CGMCC 1.13654</strain>
    </source>
</reference>
<dbReference type="RefSeq" id="WP_160365955.1">
    <property type="nucleotide sequence ID" value="NZ_JACEIB010000006.1"/>
</dbReference>
<dbReference type="Pfam" id="PF19291">
    <property type="entry name" value="TREH_N"/>
    <property type="match status" value="1"/>
</dbReference>
<dbReference type="SUPFAM" id="SSF48208">
    <property type="entry name" value="Six-hairpin glycosidases"/>
    <property type="match status" value="1"/>
</dbReference>
<dbReference type="GO" id="GO:0005975">
    <property type="term" value="P:carbohydrate metabolic process"/>
    <property type="evidence" value="ECO:0007669"/>
    <property type="project" value="InterPro"/>
</dbReference>